<feature type="signal peptide" evidence="1">
    <location>
        <begin position="1"/>
        <end position="24"/>
    </location>
</feature>
<dbReference type="SUPFAM" id="SSF48695">
    <property type="entry name" value="Multiheme cytochromes"/>
    <property type="match status" value="1"/>
</dbReference>
<comment type="caution">
    <text evidence="2">The sequence shown here is derived from an EMBL/GenBank/DDBJ whole genome shotgun (WGS) entry which is preliminary data.</text>
</comment>
<dbReference type="InterPro" id="IPR036280">
    <property type="entry name" value="Multihaem_cyt_sf"/>
</dbReference>
<keyword evidence="1" id="KW-0732">Signal</keyword>
<protein>
    <submittedName>
        <fullName evidence="2">Uncharacterized protein</fullName>
    </submittedName>
</protein>
<reference evidence="2 3" key="1">
    <citation type="submission" date="2020-08" db="EMBL/GenBank/DDBJ databases">
        <authorList>
            <person name="Koutsovoulos G."/>
            <person name="Danchin GJ E."/>
        </authorList>
    </citation>
    <scope>NUCLEOTIDE SEQUENCE [LARGE SCALE GENOMIC DNA]</scope>
</reference>
<evidence type="ECO:0000313" key="2">
    <source>
        <dbReference type="EMBL" id="CAD2159379.1"/>
    </source>
</evidence>
<feature type="chain" id="PRO_5028293363" evidence="1">
    <location>
        <begin position="25"/>
        <end position="80"/>
    </location>
</feature>
<proteinExistence type="predicted"/>
<dbReference type="AlphaFoldDB" id="A0A6V7UJN1"/>
<evidence type="ECO:0000313" key="3">
    <source>
        <dbReference type="Proteomes" id="UP000580250"/>
    </source>
</evidence>
<organism evidence="2 3">
    <name type="scientific">Meloidogyne enterolobii</name>
    <name type="common">Root-knot nematode worm</name>
    <name type="synonym">Meloidogyne mayaguensis</name>
    <dbReference type="NCBI Taxonomy" id="390850"/>
    <lineage>
        <taxon>Eukaryota</taxon>
        <taxon>Metazoa</taxon>
        <taxon>Ecdysozoa</taxon>
        <taxon>Nematoda</taxon>
        <taxon>Chromadorea</taxon>
        <taxon>Rhabditida</taxon>
        <taxon>Tylenchina</taxon>
        <taxon>Tylenchomorpha</taxon>
        <taxon>Tylenchoidea</taxon>
        <taxon>Meloidogynidae</taxon>
        <taxon>Meloidogyninae</taxon>
        <taxon>Meloidogyne</taxon>
    </lineage>
</organism>
<gene>
    <name evidence="2" type="ORF">MENT_LOCUS13684</name>
</gene>
<dbReference type="EMBL" id="CAJEWN010000074">
    <property type="protein sequence ID" value="CAD2159379.1"/>
    <property type="molecule type" value="Genomic_DNA"/>
</dbReference>
<dbReference type="Proteomes" id="UP000580250">
    <property type="component" value="Unassembled WGS sequence"/>
</dbReference>
<name>A0A6V7UJN1_MELEN</name>
<accession>A0A6V7UJN1</accession>
<evidence type="ECO:0000256" key="1">
    <source>
        <dbReference type="SAM" id="SignalP"/>
    </source>
</evidence>
<sequence>MQKFLPVLLVLLLATEFILVSTRGTKTKKPKHETTTPAINATTEEIENDPAPKKCNKCHNYCECGYYQCKGCWCNECDSW</sequence>